<evidence type="ECO:0000256" key="4">
    <source>
        <dbReference type="SAM" id="MobiDB-lite"/>
    </source>
</evidence>
<feature type="short sequence motif" description="Histidine triad motif" evidence="2 3">
    <location>
        <begin position="101"/>
        <end position="105"/>
    </location>
</feature>
<dbReference type="SMR" id="Q727L0"/>
<feature type="domain" description="HIT" evidence="5">
    <location>
        <begin position="8"/>
        <end position="116"/>
    </location>
</feature>
<dbReference type="InterPro" id="IPR001310">
    <property type="entry name" value="Histidine_triad_HIT"/>
</dbReference>
<dbReference type="EMBL" id="AE017285">
    <property type="protein sequence ID" value="AAS97317.1"/>
    <property type="molecule type" value="Genomic_DNA"/>
</dbReference>
<dbReference type="Gene3D" id="3.30.428.10">
    <property type="entry name" value="HIT-like"/>
    <property type="match status" value="1"/>
</dbReference>
<organism evidence="6 7">
    <name type="scientific">Nitratidesulfovibrio vulgaris (strain ATCC 29579 / DSM 644 / CCUG 34227 / NCIMB 8303 / VKM B-1760 / Hildenborough)</name>
    <name type="common">Desulfovibrio vulgaris</name>
    <dbReference type="NCBI Taxonomy" id="882"/>
    <lineage>
        <taxon>Bacteria</taxon>
        <taxon>Pseudomonadati</taxon>
        <taxon>Thermodesulfobacteriota</taxon>
        <taxon>Desulfovibrionia</taxon>
        <taxon>Desulfovibrionales</taxon>
        <taxon>Desulfovibrionaceae</taxon>
        <taxon>Nitratidesulfovibrio</taxon>
    </lineage>
</organism>
<evidence type="ECO:0000256" key="2">
    <source>
        <dbReference type="PIRSR" id="PIRSR601310-3"/>
    </source>
</evidence>
<dbReference type="InterPro" id="IPR052908">
    <property type="entry name" value="AP-4-A_phosphorylase"/>
</dbReference>
<dbReference type="Pfam" id="PF01230">
    <property type="entry name" value="HIT"/>
    <property type="match status" value="1"/>
</dbReference>
<proteinExistence type="predicted"/>
<dbReference type="InterPro" id="IPR036265">
    <property type="entry name" value="HIT-like_sf"/>
</dbReference>
<dbReference type="PaxDb" id="882-DVU_2845"/>
<dbReference type="AlphaFoldDB" id="Q727L0"/>
<dbReference type="InterPro" id="IPR011146">
    <property type="entry name" value="HIT-like"/>
</dbReference>
<protein>
    <submittedName>
        <fullName evidence="6">HIT family protein</fullName>
    </submittedName>
</protein>
<dbReference type="SUPFAM" id="SSF54197">
    <property type="entry name" value="HIT-like"/>
    <property type="match status" value="1"/>
</dbReference>
<dbReference type="GO" id="GO:0003824">
    <property type="term" value="F:catalytic activity"/>
    <property type="evidence" value="ECO:0007669"/>
    <property type="project" value="InterPro"/>
</dbReference>
<dbReference type="PATRIC" id="fig|882.5.peg.2567"/>
<dbReference type="STRING" id="882.DVU_2845"/>
<dbReference type="HOGENOM" id="CLU_056776_5_1_7"/>
<dbReference type="PANTHER" id="PTHR42997:SF1">
    <property type="entry name" value="AP-4-A PHOSPHORYLASE"/>
    <property type="match status" value="1"/>
</dbReference>
<sequence length="142" mass="15873">MDMKDHSKECIFCALQHSPHMVRENATCYAIRDKYAVTEGHLLIIPKRHTEDYFSLTQAEKRDADALLRELRDELASADASISGFNVGVNCGEDAGQTIFHAHIHLIPRRKGDTPDPRGGVRGVIPHRMAYPSPPLTKNTVI</sequence>
<accession>Q727L0</accession>
<gene>
    <name evidence="6" type="ordered locus">DVU_2845</name>
</gene>
<name>Q727L0_NITV2</name>
<reference evidence="6 7" key="1">
    <citation type="journal article" date="2004" name="Nat. Biotechnol.">
        <title>The genome sequence of the anaerobic, sulfate-reducing bacterium Desulfovibrio vulgaris Hildenborough.</title>
        <authorList>
            <person name="Heidelberg J.F."/>
            <person name="Seshadri R."/>
            <person name="Haveman S.A."/>
            <person name="Hemme C.L."/>
            <person name="Paulsen I.T."/>
            <person name="Kolonay J.F."/>
            <person name="Eisen J.A."/>
            <person name="Ward N."/>
            <person name="Methe B."/>
            <person name="Brinkac L.M."/>
            <person name="Daugherty S.C."/>
            <person name="Deboy R.T."/>
            <person name="Dodson R.J."/>
            <person name="Durkin A.S."/>
            <person name="Madupu R."/>
            <person name="Nelson W.C."/>
            <person name="Sullivan S.A."/>
            <person name="Fouts D."/>
            <person name="Haft D.H."/>
            <person name="Selengut J."/>
            <person name="Peterson J.D."/>
            <person name="Davidsen T.M."/>
            <person name="Zafar N."/>
            <person name="Zhou L."/>
            <person name="Radune D."/>
            <person name="Dimitrov G."/>
            <person name="Hance M."/>
            <person name="Tran K."/>
            <person name="Khouri H."/>
            <person name="Gill J."/>
            <person name="Utterback T.R."/>
            <person name="Feldblyum T.V."/>
            <person name="Wall J.D."/>
            <person name="Voordouw G."/>
            <person name="Fraser C.M."/>
        </authorList>
    </citation>
    <scope>NUCLEOTIDE SEQUENCE [LARGE SCALE GENOMIC DNA]</scope>
    <source>
        <strain evidence="7">ATCC 29579 / DSM 644 / NCIMB 8303 / VKM B-1760 / Hildenborough</strain>
    </source>
</reference>
<dbReference type="eggNOG" id="COG0537">
    <property type="taxonomic scope" value="Bacteria"/>
</dbReference>
<dbReference type="PANTHER" id="PTHR42997">
    <property type="entry name" value="HIT FAMILY HYDROLASE"/>
    <property type="match status" value="1"/>
</dbReference>
<dbReference type="PROSITE" id="PS51084">
    <property type="entry name" value="HIT_2"/>
    <property type="match status" value="1"/>
</dbReference>
<dbReference type="EnsemblBacteria" id="AAS97317">
    <property type="protein sequence ID" value="AAS97317"/>
    <property type="gene ID" value="DVU_2845"/>
</dbReference>
<dbReference type="OrthoDB" id="9784774at2"/>
<dbReference type="PhylomeDB" id="Q727L0"/>
<evidence type="ECO:0000313" key="6">
    <source>
        <dbReference type="EMBL" id="AAS97317.1"/>
    </source>
</evidence>
<feature type="region of interest" description="Disordered" evidence="4">
    <location>
        <begin position="123"/>
        <end position="142"/>
    </location>
</feature>
<dbReference type="RefSeq" id="WP_010940111.1">
    <property type="nucleotide sequence ID" value="NC_002937.3"/>
</dbReference>
<keyword evidence="7" id="KW-1185">Reference proteome</keyword>
<evidence type="ECO:0000259" key="5">
    <source>
        <dbReference type="PROSITE" id="PS51084"/>
    </source>
</evidence>
<evidence type="ECO:0000256" key="3">
    <source>
        <dbReference type="PROSITE-ProRule" id="PRU00464"/>
    </source>
</evidence>
<dbReference type="KEGG" id="dvu:DVU_2845"/>
<feature type="active site" description="Tele-AMP-histidine intermediate" evidence="1">
    <location>
        <position position="103"/>
    </location>
</feature>
<dbReference type="Proteomes" id="UP000002194">
    <property type="component" value="Chromosome"/>
</dbReference>
<evidence type="ECO:0000313" key="7">
    <source>
        <dbReference type="Proteomes" id="UP000002194"/>
    </source>
</evidence>
<dbReference type="PRINTS" id="PR00332">
    <property type="entry name" value="HISTRIAD"/>
</dbReference>
<evidence type="ECO:0000256" key="1">
    <source>
        <dbReference type="PIRSR" id="PIRSR601310-1"/>
    </source>
</evidence>